<feature type="transmembrane region" description="Helical" evidence="1">
    <location>
        <begin position="35"/>
        <end position="56"/>
    </location>
</feature>
<keyword evidence="2" id="KW-1185">Reference proteome</keyword>
<dbReference type="WBParaSite" id="SPAL_0000505300.1">
    <property type="protein sequence ID" value="SPAL_0000505300.1"/>
    <property type="gene ID" value="SPAL_0000505300"/>
</dbReference>
<feature type="transmembrane region" description="Helical" evidence="1">
    <location>
        <begin position="62"/>
        <end position="81"/>
    </location>
</feature>
<feature type="transmembrane region" description="Helical" evidence="1">
    <location>
        <begin position="146"/>
        <end position="166"/>
    </location>
</feature>
<keyword evidence="1" id="KW-0812">Transmembrane</keyword>
<reference evidence="3" key="1">
    <citation type="submission" date="2017-02" db="UniProtKB">
        <authorList>
            <consortium name="WormBaseParasite"/>
        </authorList>
    </citation>
    <scope>IDENTIFICATION</scope>
</reference>
<keyword evidence="1" id="KW-0472">Membrane</keyword>
<protein>
    <submittedName>
        <fullName evidence="3">Serpentine receptor class gamma</fullName>
    </submittedName>
</protein>
<evidence type="ECO:0000313" key="2">
    <source>
        <dbReference type="Proteomes" id="UP000046392"/>
    </source>
</evidence>
<evidence type="ECO:0000256" key="1">
    <source>
        <dbReference type="SAM" id="Phobius"/>
    </source>
</evidence>
<accession>A0A0N5BGE6</accession>
<name>A0A0N5BGE6_STREA</name>
<feature type="transmembrane region" description="Helical" evidence="1">
    <location>
        <begin position="110"/>
        <end position="134"/>
    </location>
</feature>
<sequence length="215" mass="25655">MEGAGYTGIIFFERLNCYVCGKCCKKFQNIWFYGLLYFIYGLCASILTLPFCGIFLPDYVIAIYWIGSTTFSASGLLIICWKNYKKLQLERHLKNNLNRRYILTEEHANITVYVTIVMMHCIASYFSFSMYIFQKNLYIKRGYVRVIIDLFVPTFSLTYFLAINLIKPSMRKRFKSYLVKLHIIKVSNQITPIQTKAERDHFEREEHYRQLRKLW</sequence>
<organism evidence="2 3">
    <name type="scientific">Strongyloides papillosus</name>
    <name type="common">Intestinal threadworm</name>
    <dbReference type="NCBI Taxonomy" id="174720"/>
    <lineage>
        <taxon>Eukaryota</taxon>
        <taxon>Metazoa</taxon>
        <taxon>Ecdysozoa</taxon>
        <taxon>Nematoda</taxon>
        <taxon>Chromadorea</taxon>
        <taxon>Rhabditida</taxon>
        <taxon>Tylenchina</taxon>
        <taxon>Panagrolaimomorpha</taxon>
        <taxon>Strongyloidoidea</taxon>
        <taxon>Strongyloididae</taxon>
        <taxon>Strongyloides</taxon>
    </lineage>
</organism>
<dbReference type="Proteomes" id="UP000046392">
    <property type="component" value="Unplaced"/>
</dbReference>
<dbReference type="AlphaFoldDB" id="A0A0N5BGE6"/>
<keyword evidence="1" id="KW-1133">Transmembrane helix</keyword>
<proteinExistence type="predicted"/>
<evidence type="ECO:0000313" key="3">
    <source>
        <dbReference type="WBParaSite" id="SPAL_0000505300.1"/>
    </source>
</evidence>